<dbReference type="KEGG" id="ttu:TERTU_1530"/>
<dbReference type="Pfam" id="PF03658">
    <property type="entry name" value="Ub-RnfH"/>
    <property type="match status" value="1"/>
</dbReference>
<sequence length="88" mass="10102">MRVGLIYAGETQVMLQCHVDDNTTVGDAIESSGILRMCQDIDLKRHKIGIYGRFVKLDNVLKEGDRIEIYRKITRVLDDDDDDEDDDD</sequence>
<dbReference type="Proteomes" id="UP000009080">
    <property type="component" value="Chromosome"/>
</dbReference>
<dbReference type="SUPFAM" id="SSF54285">
    <property type="entry name" value="MoaD/ThiS"/>
    <property type="match status" value="1"/>
</dbReference>
<evidence type="ECO:0000256" key="1">
    <source>
        <dbReference type="ARBA" id="ARBA00010645"/>
    </source>
</evidence>
<gene>
    <name evidence="2" type="primary">rnfH</name>
    <name evidence="3" type="ordered locus">TERTU_1530</name>
</gene>
<dbReference type="Gene3D" id="3.10.20.280">
    <property type="entry name" value="RnfH-like"/>
    <property type="match status" value="1"/>
</dbReference>
<dbReference type="InterPro" id="IPR037021">
    <property type="entry name" value="RnfH_sf"/>
</dbReference>
<organism evidence="3 4">
    <name type="scientific">Teredinibacter turnerae (strain ATCC 39867 / T7901)</name>
    <dbReference type="NCBI Taxonomy" id="377629"/>
    <lineage>
        <taxon>Bacteria</taxon>
        <taxon>Pseudomonadati</taxon>
        <taxon>Pseudomonadota</taxon>
        <taxon>Gammaproteobacteria</taxon>
        <taxon>Cellvibrionales</taxon>
        <taxon>Cellvibrionaceae</taxon>
        <taxon>Teredinibacter</taxon>
    </lineage>
</organism>
<dbReference type="InterPro" id="IPR005346">
    <property type="entry name" value="RnfH"/>
</dbReference>
<proteinExistence type="inferred from homology"/>
<comment type="similarity">
    <text evidence="1 2">Belongs to the UPF0125 (RnfH) family.</text>
</comment>
<dbReference type="HAMAP" id="MF_00460">
    <property type="entry name" value="UPF0125_RnfH"/>
    <property type="match status" value="1"/>
</dbReference>
<dbReference type="STRING" id="377629.TERTU_1530"/>
<keyword evidence="4" id="KW-1185">Reference proteome</keyword>
<protein>
    <recommendedName>
        <fullName evidence="2">Protein RnfH</fullName>
    </recommendedName>
</protein>
<dbReference type="RefSeq" id="WP_012779308.1">
    <property type="nucleotide sequence ID" value="NC_012997.1"/>
</dbReference>
<dbReference type="InterPro" id="IPR016155">
    <property type="entry name" value="Mopterin_synth/thiamin_S_b"/>
</dbReference>
<dbReference type="eggNOG" id="COG2914">
    <property type="taxonomic scope" value="Bacteria"/>
</dbReference>
<dbReference type="AlphaFoldDB" id="C5BTA3"/>
<evidence type="ECO:0000256" key="2">
    <source>
        <dbReference type="HAMAP-Rule" id="MF_00460"/>
    </source>
</evidence>
<name>C5BTA3_TERTT</name>
<dbReference type="PANTHER" id="PTHR37483:SF1">
    <property type="entry name" value="UPF0125 PROTEIN RATB"/>
    <property type="match status" value="1"/>
</dbReference>
<reference evidence="3 4" key="1">
    <citation type="journal article" date="2009" name="PLoS ONE">
        <title>The complete genome of Teredinibacter turnerae T7901: an intracellular endosymbiont of marine wood-boring bivalves (shipworms).</title>
        <authorList>
            <person name="Yang J.C."/>
            <person name="Madupu R."/>
            <person name="Durkin A.S."/>
            <person name="Ekborg N.A."/>
            <person name="Pedamallu C.S."/>
            <person name="Hostetler J.B."/>
            <person name="Radune D."/>
            <person name="Toms B.S."/>
            <person name="Henrissat B."/>
            <person name="Coutinho P.M."/>
            <person name="Schwarz S."/>
            <person name="Field L."/>
            <person name="Trindade-Silva A.E."/>
            <person name="Soares C.A.G."/>
            <person name="Elshahawi S."/>
            <person name="Hanora A."/>
            <person name="Schmidt E.W."/>
            <person name="Haygood M.G."/>
            <person name="Posfai J."/>
            <person name="Benner J."/>
            <person name="Madinger C."/>
            <person name="Nove J."/>
            <person name="Anton B."/>
            <person name="Chaudhary K."/>
            <person name="Foster J."/>
            <person name="Holman A."/>
            <person name="Kumar S."/>
            <person name="Lessard P.A."/>
            <person name="Luyten Y.A."/>
            <person name="Slatko B."/>
            <person name="Wood N."/>
            <person name="Wu B."/>
            <person name="Teplitski M."/>
            <person name="Mougous J.D."/>
            <person name="Ward N."/>
            <person name="Eisen J.A."/>
            <person name="Badger J.H."/>
            <person name="Distel D.L."/>
        </authorList>
    </citation>
    <scope>NUCLEOTIDE SEQUENCE [LARGE SCALE GENOMIC DNA]</scope>
    <source>
        <strain evidence="4">ATCC 39867 / T7901</strain>
    </source>
</reference>
<dbReference type="PANTHER" id="PTHR37483">
    <property type="entry name" value="UPF0125 PROTEIN RATB"/>
    <property type="match status" value="1"/>
</dbReference>
<dbReference type="EMBL" id="CP001614">
    <property type="protein sequence ID" value="ACR10636.1"/>
    <property type="molecule type" value="Genomic_DNA"/>
</dbReference>
<accession>C5BTA3</accession>
<evidence type="ECO:0000313" key="4">
    <source>
        <dbReference type="Proteomes" id="UP000009080"/>
    </source>
</evidence>
<evidence type="ECO:0000313" key="3">
    <source>
        <dbReference type="EMBL" id="ACR10636.1"/>
    </source>
</evidence>
<dbReference type="HOGENOM" id="CLU_150721_1_0_6"/>